<evidence type="ECO:0000256" key="1">
    <source>
        <dbReference type="SAM" id="SignalP"/>
    </source>
</evidence>
<accession>A0ABN2AQW2</accession>
<comment type="caution">
    <text evidence="2">The sequence shown here is derived from an EMBL/GenBank/DDBJ whole genome shotgun (WGS) entry which is preliminary data.</text>
</comment>
<name>A0ABN2AQW2_9MICO</name>
<organism evidence="2 3">
    <name type="scientific">Brevibacterium permense</name>
    <dbReference type="NCBI Taxonomy" id="234834"/>
    <lineage>
        <taxon>Bacteria</taxon>
        <taxon>Bacillati</taxon>
        <taxon>Actinomycetota</taxon>
        <taxon>Actinomycetes</taxon>
        <taxon>Micrococcales</taxon>
        <taxon>Brevibacteriaceae</taxon>
        <taxon>Brevibacterium</taxon>
    </lineage>
</organism>
<evidence type="ECO:0000313" key="2">
    <source>
        <dbReference type="EMBL" id="GAA1524361.1"/>
    </source>
</evidence>
<dbReference type="InterPro" id="IPR016193">
    <property type="entry name" value="Cytidine_deaminase-like"/>
</dbReference>
<evidence type="ECO:0000313" key="3">
    <source>
        <dbReference type="Proteomes" id="UP001500177"/>
    </source>
</evidence>
<dbReference type="SUPFAM" id="SSF53927">
    <property type="entry name" value="Cytidine deaminase-like"/>
    <property type="match status" value="1"/>
</dbReference>
<proteinExistence type="predicted"/>
<reference evidence="2 3" key="1">
    <citation type="journal article" date="2019" name="Int. J. Syst. Evol. Microbiol.">
        <title>The Global Catalogue of Microorganisms (GCM) 10K type strain sequencing project: providing services to taxonomists for standard genome sequencing and annotation.</title>
        <authorList>
            <consortium name="The Broad Institute Genomics Platform"/>
            <consortium name="The Broad Institute Genome Sequencing Center for Infectious Disease"/>
            <person name="Wu L."/>
            <person name="Ma J."/>
        </authorList>
    </citation>
    <scope>NUCLEOTIDE SEQUENCE [LARGE SCALE GENOMIC DNA]</scope>
    <source>
        <strain evidence="2 3">JCM 13318</strain>
    </source>
</reference>
<protein>
    <recommendedName>
        <fullName evidence="4">Cytidine deaminase</fullName>
    </recommendedName>
</protein>
<keyword evidence="3" id="KW-1185">Reference proteome</keyword>
<dbReference type="Proteomes" id="UP001500177">
    <property type="component" value="Unassembled WGS sequence"/>
</dbReference>
<gene>
    <name evidence="2" type="ORF">GCM10009690_29730</name>
</gene>
<dbReference type="Gene3D" id="3.40.140.10">
    <property type="entry name" value="Cytidine Deaminase, domain 2"/>
    <property type="match status" value="1"/>
</dbReference>
<dbReference type="EMBL" id="BAAALX010000017">
    <property type="protein sequence ID" value="GAA1524361.1"/>
    <property type="molecule type" value="Genomic_DNA"/>
</dbReference>
<evidence type="ECO:0008006" key="4">
    <source>
        <dbReference type="Google" id="ProtNLM"/>
    </source>
</evidence>
<keyword evidence="1" id="KW-0732">Signal</keyword>
<sequence>MVLGAAAALGAGPLVAIAAVGDHDRGLLAPCGRCRQVILDLHPDALVAIPDTEGRPSIAPIPALLPPTPTVIRLPHRSGC</sequence>
<feature type="chain" id="PRO_5045979511" description="Cytidine deaminase" evidence="1">
    <location>
        <begin position="19"/>
        <end position="80"/>
    </location>
</feature>
<feature type="signal peptide" evidence="1">
    <location>
        <begin position="1"/>
        <end position="18"/>
    </location>
</feature>